<name>A0AAV6YKJ8_ENGPU</name>
<gene>
    <name evidence="7" type="ORF">GDO81_023518</name>
</gene>
<dbReference type="GO" id="GO:0016705">
    <property type="term" value="F:oxidoreductase activity, acting on paired donors, with incorporation or reduction of molecular oxygen"/>
    <property type="evidence" value="ECO:0007669"/>
    <property type="project" value="InterPro"/>
</dbReference>
<dbReference type="GO" id="GO:0020037">
    <property type="term" value="F:heme binding"/>
    <property type="evidence" value="ECO:0007669"/>
    <property type="project" value="InterPro"/>
</dbReference>
<dbReference type="GO" id="GO:0004497">
    <property type="term" value="F:monooxygenase activity"/>
    <property type="evidence" value="ECO:0007669"/>
    <property type="project" value="UniProtKB-KW"/>
</dbReference>
<dbReference type="GO" id="GO:0005506">
    <property type="term" value="F:iron ion binding"/>
    <property type="evidence" value="ECO:0007669"/>
    <property type="project" value="InterPro"/>
</dbReference>
<dbReference type="PROSITE" id="PS00086">
    <property type="entry name" value="CYTOCHROME_P450"/>
    <property type="match status" value="1"/>
</dbReference>
<dbReference type="InterPro" id="IPR017972">
    <property type="entry name" value="Cyt_P450_CS"/>
</dbReference>
<keyword evidence="8" id="KW-1185">Reference proteome</keyword>
<dbReference type="InterPro" id="IPR002403">
    <property type="entry name" value="Cyt_P450_E_grp-IV"/>
</dbReference>
<keyword evidence="6" id="KW-0503">Monooxygenase</keyword>
<evidence type="ECO:0000256" key="6">
    <source>
        <dbReference type="RuleBase" id="RU000461"/>
    </source>
</evidence>
<proteinExistence type="inferred from homology"/>
<sequence length="85" mass="9661">VFDPLRFSPENSSKRHSHMYVPFSAGSRNCIGQNFAMNEMKVALALMLPRFELSVDPNKEPLKIPQLVLRSINGIHLNIKKIEKA</sequence>
<protein>
    <recommendedName>
        <fullName evidence="9">Cytochrome P450</fullName>
    </recommendedName>
</protein>
<feature type="binding site" description="axial binding residue" evidence="5">
    <location>
        <position position="30"/>
    </location>
    <ligand>
        <name>heme</name>
        <dbReference type="ChEBI" id="CHEBI:30413"/>
    </ligand>
    <ligandPart>
        <name>Fe</name>
        <dbReference type="ChEBI" id="CHEBI:18248"/>
    </ligandPart>
</feature>
<evidence type="ECO:0000256" key="4">
    <source>
        <dbReference type="ARBA" id="ARBA00023004"/>
    </source>
</evidence>
<comment type="similarity">
    <text evidence="1 6">Belongs to the cytochrome P450 family.</text>
</comment>
<evidence type="ECO:0000313" key="7">
    <source>
        <dbReference type="EMBL" id="KAG8537949.1"/>
    </source>
</evidence>
<dbReference type="Pfam" id="PF00067">
    <property type="entry name" value="p450"/>
    <property type="match status" value="1"/>
</dbReference>
<dbReference type="InterPro" id="IPR036396">
    <property type="entry name" value="Cyt_P450_sf"/>
</dbReference>
<keyword evidence="6" id="KW-0560">Oxidoreductase</keyword>
<organism evidence="7 8">
    <name type="scientific">Engystomops pustulosus</name>
    <name type="common">Tungara frog</name>
    <name type="synonym">Physalaemus pustulosus</name>
    <dbReference type="NCBI Taxonomy" id="76066"/>
    <lineage>
        <taxon>Eukaryota</taxon>
        <taxon>Metazoa</taxon>
        <taxon>Chordata</taxon>
        <taxon>Craniata</taxon>
        <taxon>Vertebrata</taxon>
        <taxon>Euteleostomi</taxon>
        <taxon>Amphibia</taxon>
        <taxon>Batrachia</taxon>
        <taxon>Anura</taxon>
        <taxon>Neobatrachia</taxon>
        <taxon>Hyloidea</taxon>
        <taxon>Leptodactylidae</taxon>
        <taxon>Leiuperinae</taxon>
        <taxon>Engystomops</taxon>
    </lineage>
</organism>
<dbReference type="Proteomes" id="UP000824782">
    <property type="component" value="Unassembled WGS sequence"/>
</dbReference>
<dbReference type="InterPro" id="IPR001128">
    <property type="entry name" value="Cyt_P450"/>
</dbReference>
<dbReference type="InterPro" id="IPR050196">
    <property type="entry name" value="Cytochrome_P450_Monoox"/>
</dbReference>
<evidence type="ECO:0000256" key="2">
    <source>
        <dbReference type="ARBA" id="ARBA00022617"/>
    </source>
</evidence>
<feature type="non-terminal residue" evidence="7">
    <location>
        <position position="1"/>
    </location>
</feature>
<evidence type="ECO:0000313" key="8">
    <source>
        <dbReference type="Proteomes" id="UP000824782"/>
    </source>
</evidence>
<dbReference type="PRINTS" id="PR00465">
    <property type="entry name" value="EP450IV"/>
</dbReference>
<comment type="cofactor">
    <cofactor evidence="5">
        <name>heme</name>
        <dbReference type="ChEBI" id="CHEBI:30413"/>
    </cofactor>
</comment>
<dbReference type="PANTHER" id="PTHR24291:SF201">
    <property type="entry name" value="CYTOCHROME P450, FAMILY 4, SUBFAMILY B, POLYPEPTIDE 7"/>
    <property type="match status" value="1"/>
</dbReference>
<accession>A0AAV6YKJ8</accession>
<keyword evidence="3 5" id="KW-0479">Metal-binding</keyword>
<evidence type="ECO:0000256" key="1">
    <source>
        <dbReference type="ARBA" id="ARBA00010617"/>
    </source>
</evidence>
<keyword evidence="4 5" id="KW-0408">Iron</keyword>
<dbReference type="Gene3D" id="1.10.630.10">
    <property type="entry name" value="Cytochrome P450"/>
    <property type="match status" value="1"/>
</dbReference>
<evidence type="ECO:0000256" key="3">
    <source>
        <dbReference type="ARBA" id="ARBA00022723"/>
    </source>
</evidence>
<dbReference type="PANTHER" id="PTHR24291">
    <property type="entry name" value="CYTOCHROME P450 FAMILY 4"/>
    <property type="match status" value="1"/>
</dbReference>
<dbReference type="SUPFAM" id="SSF48264">
    <property type="entry name" value="Cytochrome P450"/>
    <property type="match status" value="1"/>
</dbReference>
<dbReference type="AlphaFoldDB" id="A0AAV6YKJ8"/>
<evidence type="ECO:0008006" key="9">
    <source>
        <dbReference type="Google" id="ProtNLM"/>
    </source>
</evidence>
<keyword evidence="2 5" id="KW-0349">Heme</keyword>
<evidence type="ECO:0000256" key="5">
    <source>
        <dbReference type="PIRSR" id="PIRSR602403-1"/>
    </source>
</evidence>
<dbReference type="EMBL" id="WNYA01025068">
    <property type="protein sequence ID" value="KAG8537949.1"/>
    <property type="molecule type" value="Genomic_DNA"/>
</dbReference>
<reference evidence="7" key="1">
    <citation type="thesis" date="2020" institute="ProQuest LLC" country="789 East Eisenhower Parkway, Ann Arbor, MI, USA">
        <title>Comparative Genomics and Chromosome Evolution.</title>
        <authorList>
            <person name="Mudd A.B."/>
        </authorList>
    </citation>
    <scope>NUCLEOTIDE SEQUENCE</scope>
    <source>
        <strain evidence="7">237g6f4</strain>
        <tissue evidence="7">Blood</tissue>
    </source>
</reference>
<comment type="caution">
    <text evidence="7">The sequence shown here is derived from an EMBL/GenBank/DDBJ whole genome shotgun (WGS) entry which is preliminary data.</text>
</comment>